<organism evidence="3 4">
    <name type="scientific">Dyadobacter koreensis</name>
    <dbReference type="NCBI Taxonomy" id="408657"/>
    <lineage>
        <taxon>Bacteria</taxon>
        <taxon>Pseudomonadati</taxon>
        <taxon>Bacteroidota</taxon>
        <taxon>Cytophagia</taxon>
        <taxon>Cytophagales</taxon>
        <taxon>Spirosomataceae</taxon>
        <taxon>Dyadobacter</taxon>
    </lineage>
</organism>
<proteinExistence type="predicted"/>
<evidence type="ECO:0000256" key="1">
    <source>
        <dbReference type="SAM" id="Phobius"/>
    </source>
</evidence>
<feature type="domain" description="FAD-dependent urate hydroxylase HpyO/Asp monooxygenase CreE-like FAD/NAD(P)-binding" evidence="2">
    <location>
        <begin position="8"/>
        <end position="169"/>
    </location>
</feature>
<keyword evidence="1" id="KW-0472">Membrane</keyword>
<dbReference type="PANTHER" id="PTHR40254">
    <property type="entry name" value="BLR0577 PROTEIN"/>
    <property type="match status" value="1"/>
</dbReference>
<dbReference type="InterPro" id="IPR038732">
    <property type="entry name" value="HpyO/CreE_NAD-binding"/>
</dbReference>
<dbReference type="PANTHER" id="PTHR40254:SF1">
    <property type="entry name" value="BLR0577 PROTEIN"/>
    <property type="match status" value="1"/>
</dbReference>
<accession>A0A1H6QB23</accession>
<reference evidence="3 4" key="1">
    <citation type="submission" date="2016-10" db="EMBL/GenBank/DDBJ databases">
        <authorList>
            <person name="de Groot N.N."/>
        </authorList>
    </citation>
    <scope>NUCLEOTIDE SEQUENCE [LARGE SCALE GENOMIC DNA]</scope>
    <source>
        <strain evidence="3 4">DSM 19938</strain>
    </source>
</reference>
<keyword evidence="1" id="KW-1133">Transmembrane helix</keyword>
<dbReference type="RefSeq" id="WP_090330717.1">
    <property type="nucleotide sequence ID" value="NZ_FNXY01000001.1"/>
</dbReference>
<name>A0A1H6QB23_9BACT</name>
<dbReference type="EMBL" id="FNXY01000001">
    <property type="protein sequence ID" value="SEI37367.1"/>
    <property type="molecule type" value="Genomic_DNA"/>
</dbReference>
<keyword evidence="4" id="KW-1185">Reference proteome</keyword>
<dbReference type="InterPro" id="IPR052189">
    <property type="entry name" value="L-asp_N-monooxygenase_NS-form"/>
</dbReference>
<dbReference type="InterPro" id="IPR036188">
    <property type="entry name" value="FAD/NAD-bd_sf"/>
</dbReference>
<evidence type="ECO:0000259" key="2">
    <source>
        <dbReference type="Pfam" id="PF13454"/>
    </source>
</evidence>
<dbReference type="Pfam" id="PF13454">
    <property type="entry name" value="NAD_binding_9"/>
    <property type="match status" value="1"/>
</dbReference>
<keyword evidence="1" id="KW-0812">Transmembrane</keyword>
<dbReference type="Gene3D" id="3.50.50.60">
    <property type="entry name" value="FAD/NAD(P)-binding domain"/>
    <property type="match status" value="1"/>
</dbReference>
<dbReference type="OrthoDB" id="6309046at2"/>
<evidence type="ECO:0000313" key="3">
    <source>
        <dbReference type="EMBL" id="SEI37367.1"/>
    </source>
</evidence>
<protein>
    <submittedName>
        <fullName evidence="3">Uncharacterized NAD(P)/FAD-binding protein YdhS</fullName>
    </submittedName>
</protein>
<dbReference type="AlphaFoldDB" id="A0A1H6QB23"/>
<feature type="transmembrane region" description="Helical" evidence="1">
    <location>
        <begin position="6"/>
        <end position="24"/>
    </location>
</feature>
<dbReference type="STRING" id="408657.SAMN04487995_0114"/>
<gene>
    <name evidence="3" type="ORF">SAMN04487995_0114</name>
</gene>
<dbReference type="Proteomes" id="UP000199532">
    <property type="component" value="Unassembled WGS sequence"/>
</dbReference>
<sequence>MHLTNITIIGGGACGISLFIELFLQLRIANSHKKVSITIIEENEEVGKGLAFGTKQPGHILNTQADLMGIHFAEPAHFSEWLKKHDSRVGKEIVDNQGEDQAFTTRRLYGDYLKEQFDLYFELAEKEGMSVDLIKASATDIEKQKNGYSIQLSSGQRKLCDFAVLATGTPVANMYEELSDKKNYFDSPWPSSKILDRVPRNENVGILGSSLSAIDALMTLADNDHQGKITFYSLDGLMPRVQVEKPESYNCQHLTVSNLHKIQREELRSPTIFEIFRLFKKEAENFKGKKINWKKTKRTGVKADKLLKKDIAIAEQGGDALMNIPYALRYESSQMWKLLDENDKLRFKSWLGGYWAVNRHCMPLVNAKRIEKLFEAGQLEVIPKLEDVAFDESDERFVLTCQDKKRKEKFLINATGPASAVKDMKSELVKNLATRKLIEPEKAGGIKINTQTMQVINRGKSCPDFYALGHITNGLLLDVNAVWFNVKTIGNLSQHLINSITGENSL</sequence>
<evidence type="ECO:0000313" key="4">
    <source>
        <dbReference type="Proteomes" id="UP000199532"/>
    </source>
</evidence>
<dbReference type="SUPFAM" id="SSF51905">
    <property type="entry name" value="FAD/NAD(P)-binding domain"/>
    <property type="match status" value="1"/>
</dbReference>